<keyword evidence="2" id="KW-1185">Reference proteome</keyword>
<protein>
    <submittedName>
        <fullName evidence="1">Uncharacterized protein</fullName>
    </submittedName>
</protein>
<dbReference type="STRING" id="1335309.GA0116948_1336"/>
<name>A0A1C4G8Q1_9BACT</name>
<evidence type="ECO:0000313" key="1">
    <source>
        <dbReference type="EMBL" id="SCC64524.1"/>
    </source>
</evidence>
<dbReference type="EMBL" id="FMAR01000033">
    <property type="protein sequence ID" value="SCC64524.1"/>
    <property type="molecule type" value="Genomic_DNA"/>
</dbReference>
<reference evidence="1 2" key="1">
    <citation type="submission" date="2016-08" db="EMBL/GenBank/DDBJ databases">
        <authorList>
            <person name="Seilhamer J.J."/>
        </authorList>
    </citation>
    <scope>NUCLEOTIDE SEQUENCE [LARGE SCALE GENOMIC DNA]</scope>
    <source>
        <strain evidence="1 2">A37T2</strain>
    </source>
</reference>
<dbReference type="Proteomes" id="UP000242818">
    <property type="component" value="Unassembled WGS sequence"/>
</dbReference>
<gene>
    <name evidence="1" type="ORF">GA0116948_1336</name>
</gene>
<organism evidence="1 2">
    <name type="scientific">Chitinophaga costaii</name>
    <dbReference type="NCBI Taxonomy" id="1335309"/>
    <lineage>
        <taxon>Bacteria</taxon>
        <taxon>Pseudomonadati</taxon>
        <taxon>Bacteroidota</taxon>
        <taxon>Chitinophagia</taxon>
        <taxon>Chitinophagales</taxon>
        <taxon>Chitinophagaceae</taxon>
        <taxon>Chitinophaga</taxon>
    </lineage>
</organism>
<proteinExistence type="predicted"/>
<sequence>MKRDSFLHNIFTPVCIHGIANTPIYYIASMQIDYSAQIHETFVALSSYLI</sequence>
<evidence type="ECO:0000313" key="2">
    <source>
        <dbReference type="Proteomes" id="UP000242818"/>
    </source>
</evidence>
<accession>A0A1C4G8Q1</accession>
<dbReference type="AlphaFoldDB" id="A0A1C4G8Q1"/>